<name>A0A1M6M090_9CLOT</name>
<dbReference type="GO" id="GO:0016747">
    <property type="term" value="F:acyltransferase activity, transferring groups other than amino-acyl groups"/>
    <property type="evidence" value="ECO:0007669"/>
    <property type="project" value="InterPro"/>
</dbReference>
<organism evidence="2 3">
    <name type="scientific">Clostridium cavendishii DSM 21758</name>
    <dbReference type="NCBI Taxonomy" id="1121302"/>
    <lineage>
        <taxon>Bacteria</taxon>
        <taxon>Bacillati</taxon>
        <taxon>Bacillota</taxon>
        <taxon>Clostridia</taxon>
        <taxon>Eubacteriales</taxon>
        <taxon>Clostridiaceae</taxon>
        <taxon>Clostridium</taxon>
    </lineage>
</organism>
<keyword evidence="3" id="KW-1185">Reference proteome</keyword>
<dbReference type="CDD" id="cd04301">
    <property type="entry name" value="NAT_SF"/>
    <property type="match status" value="1"/>
</dbReference>
<keyword evidence="2" id="KW-0808">Transferase</keyword>
<feature type="domain" description="N-acetyltransferase" evidence="1">
    <location>
        <begin position="70"/>
        <end position="157"/>
    </location>
</feature>
<evidence type="ECO:0000259" key="1">
    <source>
        <dbReference type="PROSITE" id="PS51186"/>
    </source>
</evidence>
<dbReference type="Pfam" id="PF00583">
    <property type="entry name" value="Acetyltransf_1"/>
    <property type="match status" value="1"/>
</dbReference>
<sequence length="157" mass="18280">MESFEFINGGIELLDNVKPLWNKLNNYHLEKTISFKKKFTNMTFEVRMNKVINDNNLKVNIDLIKDKIIDSYIGYCMSTVNNDLIGELSSIYIEKDYRKLGLGHELITKSLAWQNENNAKTKIIGVAVGNENALGFYEKYGFYKRTIILERINKELE</sequence>
<evidence type="ECO:0000313" key="2">
    <source>
        <dbReference type="EMBL" id="SHJ76902.1"/>
    </source>
</evidence>
<dbReference type="Gene3D" id="3.40.630.30">
    <property type="match status" value="1"/>
</dbReference>
<dbReference type="AlphaFoldDB" id="A0A1M6M090"/>
<reference evidence="2 3" key="1">
    <citation type="submission" date="2016-11" db="EMBL/GenBank/DDBJ databases">
        <authorList>
            <person name="Jaros S."/>
            <person name="Januszkiewicz K."/>
            <person name="Wedrychowicz H."/>
        </authorList>
    </citation>
    <scope>NUCLEOTIDE SEQUENCE [LARGE SCALE GENOMIC DNA]</scope>
    <source>
        <strain evidence="2 3">DSM 21758</strain>
    </source>
</reference>
<dbReference type="STRING" id="1121302.SAMN02745163_02552"/>
<protein>
    <submittedName>
        <fullName evidence="2">Acetyltransferase (GNAT) family protein</fullName>
    </submittedName>
</protein>
<dbReference type="InterPro" id="IPR016181">
    <property type="entry name" value="Acyl_CoA_acyltransferase"/>
</dbReference>
<dbReference type="SUPFAM" id="SSF55729">
    <property type="entry name" value="Acyl-CoA N-acyltransferases (Nat)"/>
    <property type="match status" value="1"/>
</dbReference>
<dbReference type="OrthoDB" id="87541at2"/>
<dbReference type="Proteomes" id="UP000184310">
    <property type="component" value="Unassembled WGS sequence"/>
</dbReference>
<dbReference type="PROSITE" id="PS51186">
    <property type="entry name" value="GNAT"/>
    <property type="match status" value="1"/>
</dbReference>
<dbReference type="RefSeq" id="WP_084108729.1">
    <property type="nucleotide sequence ID" value="NZ_FQZB01000010.1"/>
</dbReference>
<dbReference type="EMBL" id="FQZB01000010">
    <property type="protein sequence ID" value="SHJ76902.1"/>
    <property type="molecule type" value="Genomic_DNA"/>
</dbReference>
<gene>
    <name evidence="2" type="ORF">SAMN02745163_02552</name>
</gene>
<accession>A0A1M6M090</accession>
<dbReference type="InterPro" id="IPR000182">
    <property type="entry name" value="GNAT_dom"/>
</dbReference>
<proteinExistence type="predicted"/>
<evidence type="ECO:0000313" key="3">
    <source>
        <dbReference type="Proteomes" id="UP000184310"/>
    </source>
</evidence>